<dbReference type="EMBL" id="AZSI01000204">
    <property type="protein sequence ID" value="KEY61283.1"/>
    <property type="molecule type" value="Genomic_DNA"/>
</dbReference>
<dbReference type="InterPro" id="IPR000182">
    <property type="entry name" value="GNAT_dom"/>
</dbReference>
<dbReference type="PROSITE" id="PS51186">
    <property type="entry name" value="GNAT"/>
    <property type="match status" value="1"/>
</dbReference>
<dbReference type="CDD" id="cd04301">
    <property type="entry name" value="NAT_SF"/>
    <property type="match status" value="1"/>
</dbReference>
<dbReference type="GO" id="GO:0016747">
    <property type="term" value="F:acyltransferase activity, transferring groups other than amino-acyl groups"/>
    <property type="evidence" value="ECO:0007669"/>
    <property type="project" value="InterPro"/>
</dbReference>
<protein>
    <submittedName>
        <fullName evidence="4">Acetyltransferase, GNAT family</fullName>
    </submittedName>
</protein>
<evidence type="ECO:0000256" key="1">
    <source>
        <dbReference type="ARBA" id="ARBA00022679"/>
    </source>
</evidence>
<dbReference type="PANTHER" id="PTHR43072:SF23">
    <property type="entry name" value="UPF0039 PROTEIN C11D3.02C"/>
    <property type="match status" value="1"/>
</dbReference>
<organism evidence="4 5">
    <name type="scientific">Lactococcus cremoris subsp. cremoris GE214</name>
    <dbReference type="NCBI Taxonomy" id="1415168"/>
    <lineage>
        <taxon>Bacteria</taxon>
        <taxon>Bacillati</taxon>
        <taxon>Bacillota</taxon>
        <taxon>Bacilli</taxon>
        <taxon>Lactobacillales</taxon>
        <taxon>Streptococcaceae</taxon>
        <taxon>Lactococcus</taxon>
        <taxon>Lactococcus cremoris subsp. cremoris</taxon>
    </lineage>
</organism>
<dbReference type="SUPFAM" id="SSF55729">
    <property type="entry name" value="Acyl-CoA N-acyltransferases (Nat)"/>
    <property type="match status" value="1"/>
</dbReference>
<dbReference type="Proteomes" id="UP000028401">
    <property type="component" value="Unassembled WGS sequence"/>
</dbReference>
<dbReference type="Gene3D" id="3.40.630.30">
    <property type="match status" value="1"/>
</dbReference>
<evidence type="ECO:0000259" key="3">
    <source>
        <dbReference type="PROSITE" id="PS51186"/>
    </source>
</evidence>
<evidence type="ECO:0000313" key="4">
    <source>
        <dbReference type="EMBL" id="KEY61283.1"/>
    </source>
</evidence>
<proteinExistence type="predicted"/>
<evidence type="ECO:0000313" key="5">
    <source>
        <dbReference type="Proteomes" id="UP000028401"/>
    </source>
</evidence>
<keyword evidence="1 4" id="KW-0808">Transferase</keyword>
<dbReference type="AlphaFoldDB" id="A0A084A7K4"/>
<comment type="caution">
    <text evidence="4">The sequence shown here is derived from an EMBL/GenBank/DDBJ whole genome shotgun (WGS) entry which is preliminary data.</text>
</comment>
<keyword evidence="2" id="KW-0012">Acyltransferase</keyword>
<dbReference type="InterPro" id="IPR016181">
    <property type="entry name" value="Acyl_CoA_acyltransferase"/>
</dbReference>
<dbReference type="PATRIC" id="fig|1415168.3.peg.2665"/>
<dbReference type="Pfam" id="PF00583">
    <property type="entry name" value="Acetyltransf_1"/>
    <property type="match status" value="1"/>
</dbReference>
<evidence type="ECO:0000256" key="2">
    <source>
        <dbReference type="ARBA" id="ARBA00023315"/>
    </source>
</evidence>
<feature type="domain" description="N-acetyltransferase" evidence="3">
    <location>
        <begin position="19"/>
        <end position="176"/>
    </location>
</feature>
<reference evidence="4 5" key="1">
    <citation type="submission" date="2014-06" db="EMBL/GenBank/DDBJ databases">
        <title>Draft genome sequence of the putrescine producing strain Lactococcus lactis subsp cremoris GE214.</title>
        <authorList>
            <person name="Ladero V."/>
            <person name="Linares D.M."/>
            <person name="del Rio B."/>
            <person name="Mayo B."/>
            <person name="Martin M.C."/>
            <person name="Fernandez M."/>
            <person name="Alvarez M.A."/>
        </authorList>
    </citation>
    <scope>NUCLEOTIDE SEQUENCE [LARGE SCALE GENOMIC DNA]</scope>
    <source>
        <strain evidence="4 5">GE214</strain>
    </source>
</reference>
<sequence>MDSFFFFIPYFLEFGDILMEIRKIEPRDFVKVAQLENENWTLASTPHIMDSSAEKIISKIMSGTTYLLAEEHGEILGILDYGFRHKSVFGNHIVTFGLMTAKEARGRGIATALINFFINLAQKEGFKKITIQVMGSNPAALALYNKLGFVEEGRLKKEFFIDGDYVDDCFLAFYLDKSLM</sequence>
<dbReference type="PANTHER" id="PTHR43072">
    <property type="entry name" value="N-ACETYLTRANSFERASE"/>
    <property type="match status" value="1"/>
</dbReference>
<gene>
    <name evidence="4" type="ORF">U725_02613</name>
</gene>
<name>A0A084A7K4_LACLC</name>
<accession>A0A084A7K4</accession>